<gene>
    <name evidence="5" type="ORF">O9G_002672</name>
</gene>
<dbReference type="PROSITE" id="PS50975">
    <property type="entry name" value="ATP_GRASP"/>
    <property type="match status" value="1"/>
</dbReference>
<evidence type="ECO:0000259" key="4">
    <source>
        <dbReference type="PROSITE" id="PS50975"/>
    </source>
</evidence>
<keyword evidence="3" id="KW-0067">ATP-binding</keyword>
<proteinExistence type="inferred from homology"/>
<reference evidence="5 6" key="1">
    <citation type="journal article" date="2013" name="Curr. Biol.">
        <title>Shared signatures of parasitism and phylogenomics unite Cryptomycota and microsporidia.</title>
        <authorList>
            <person name="James T.Y."/>
            <person name="Pelin A."/>
            <person name="Bonen L."/>
            <person name="Ahrendt S."/>
            <person name="Sain D."/>
            <person name="Corradi N."/>
            <person name="Stajich J.E."/>
        </authorList>
    </citation>
    <scope>NUCLEOTIDE SEQUENCE [LARGE SCALE GENOMIC DNA]</scope>
    <source>
        <strain evidence="5 6">CSF55</strain>
    </source>
</reference>
<dbReference type="STRING" id="988480.A0A075B0C4"/>
<accession>A0A075B0C4</accession>
<evidence type="ECO:0000313" key="5">
    <source>
        <dbReference type="EMBL" id="EPZ36029.1"/>
    </source>
</evidence>
<dbReference type="GO" id="GO:0005524">
    <property type="term" value="F:ATP binding"/>
    <property type="evidence" value="ECO:0007669"/>
    <property type="project" value="UniProtKB-UniRule"/>
</dbReference>
<dbReference type="SUPFAM" id="SSF56059">
    <property type="entry name" value="Glutathione synthetase ATP-binding domain-like"/>
    <property type="match status" value="1"/>
</dbReference>
<dbReference type="OMA" id="DDWPCDP"/>
<name>A0A075B0C4_ROZAC</name>
<dbReference type="Pfam" id="PF07478">
    <property type="entry name" value="Dala_Dala_lig_C"/>
    <property type="match status" value="1"/>
</dbReference>
<protein>
    <submittedName>
        <fullName evidence="5">D-alanine--D-alanine ligase domain-containing protein</fullName>
        <ecNumber evidence="5">6.3.2.4</ecNumber>
    </submittedName>
</protein>
<evidence type="ECO:0000256" key="1">
    <source>
        <dbReference type="ARBA" id="ARBA00010871"/>
    </source>
</evidence>
<dbReference type="EMBL" id="KE560678">
    <property type="protein sequence ID" value="EPZ36029.1"/>
    <property type="molecule type" value="Genomic_DNA"/>
</dbReference>
<dbReference type="AlphaFoldDB" id="A0A075B0C4"/>
<keyword evidence="2 5" id="KW-0436">Ligase</keyword>
<organism evidence="5 6">
    <name type="scientific">Rozella allomycis (strain CSF55)</name>
    <dbReference type="NCBI Taxonomy" id="988480"/>
    <lineage>
        <taxon>Eukaryota</taxon>
        <taxon>Fungi</taxon>
        <taxon>Fungi incertae sedis</taxon>
        <taxon>Cryptomycota</taxon>
        <taxon>Cryptomycota incertae sedis</taxon>
        <taxon>Rozella</taxon>
    </lineage>
</organism>
<dbReference type="InterPro" id="IPR011095">
    <property type="entry name" value="Dala_Dala_lig_C"/>
</dbReference>
<dbReference type="InterPro" id="IPR011761">
    <property type="entry name" value="ATP-grasp"/>
</dbReference>
<evidence type="ECO:0000313" key="6">
    <source>
        <dbReference type="Proteomes" id="UP000030755"/>
    </source>
</evidence>
<keyword evidence="6" id="KW-1185">Reference proteome</keyword>
<keyword evidence="3" id="KW-0547">Nucleotide-binding</keyword>
<dbReference type="GO" id="GO:0008716">
    <property type="term" value="F:D-alanine-D-alanine ligase activity"/>
    <property type="evidence" value="ECO:0007669"/>
    <property type="project" value="UniProtKB-EC"/>
</dbReference>
<dbReference type="EC" id="6.3.2.4" evidence="5"/>
<dbReference type="GO" id="GO:0046872">
    <property type="term" value="F:metal ion binding"/>
    <property type="evidence" value="ECO:0007669"/>
    <property type="project" value="InterPro"/>
</dbReference>
<comment type="similarity">
    <text evidence="1">Belongs to the D-alanine--D-alanine ligase family.</text>
</comment>
<dbReference type="PANTHER" id="PTHR23132">
    <property type="entry name" value="D-ALANINE--D-ALANINE LIGASE"/>
    <property type="match status" value="1"/>
</dbReference>
<dbReference type="Gene3D" id="3.30.470.20">
    <property type="entry name" value="ATP-grasp fold, B domain"/>
    <property type="match status" value="1"/>
</dbReference>
<evidence type="ECO:0000256" key="3">
    <source>
        <dbReference type="PROSITE-ProRule" id="PRU00409"/>
    </source>
</evidence>
<feature type="domain" description="ATP-grasp" evidence="4">
    <location>
        <begin position="125"/>
        <end position="340"/>
    </location>
</feature>
<dbReference type="PANTHER" id="PTHR23132:SF23">
    <property type="entry name" value="D-ALANINE--D-ALANINE LIGASE B"/>
    <property type="match status" value="1"/>
</dbReference>
<evidence type="ECO:0000256" key="2">
    <source>
        <dbReference type="ARBA" id="ARBA00022598"/>
    </source>
</evidence>
<sequence>MLSSLPSIHILVGCPTEELLETSKDEILLSNEYGKNEGVSEIVKVLHSLGYSSIQMHSVTLNNYNQIFQKLGQQSNFVVLNLCDGTETDGYPGISIVTYLEQKGWPYTGANPYFFDITNSKPIMKKILMENKVSTSPFVEIDNLEEAKTKISKLENTISYPMFIKPSISYASICISDNSVVTNQCEALGQLEQVLSQTNGGVFIEKFLEGREFTALVSGDATQGIVVYDVAERVFNKNLKANQRILAFDRYWAGYDLNGNAPDEKERLYTYEPASPLLMDRLKELAKNAYLSLKGNGYGRVDIRSDSMDYSTMKLYVLEILRLSKVSPSDFMDSLIHFAMMRAKK</sequence>
<dbReference type="HOGENOM" id="CLU_804490_0_0_1"/>
<dbReference type="Proteomes" id="UP000030755">
    <property type="component" value="Unassembled WGS sequence"/>
</dbReference>
<dbReference type="OrthoDB" id="2013972at2759"/>